<dbReference type="SUPFAM" id="SSF46689">
    <property type="entry name" value="Homeodomain-like"/>
    <property type="match status" value="1"/>
</dbReference>
<organism evidence="1 2">
    <name type="scientific">Rubritalea spongiae</name>
    <dbReference type="NCBI Taxonomy" id="430797"/>
    <lineage>
        <taxon>Bacteria</taxon>
        <taxon>Pseudomonadati</taxon>
        <taxon>Verrucomicrobiota</taxon>
        <taxon>Verrucomicrobiia</taxon>
        <taxon>Verrucomicrobiales</taxon>
        <taxon>Rubritaleaceae</taxon>
        <taxon>Rubritalea</taxon>
    </lineage>
</organism>
<dbReference type="InterPro" id="IPR002514">
    <property type="entry name" value="Transposase_8"/>
</dbReference>
<name>A0ABW5E806_9BACT</name>
<dbReference type="EMBL" id="JBHUJC010000052">
    <property type="protein sequence ID" value="MFD2277815.1"/>
    <property type="molecule type" value="Genomic_DNA"/>
</dbReference>
<dbReference type="PANTHER" id="PTHR33609:SF1">
    <property type="entry name" value="TRANSPOSASE"/>
    <property type="match status" value="1"/>
</dbReference>
<dbReference type="Pfam" id="PF01527">
    <property type="entry name" value="HTH_Tnp_1"/>
    <property type="match status" value="1"/>
</dbReference>
<comment type="caution">
    <text evidence="1">The sequence shown here is derived from an EMBL/GenBank/DDBJ whole genome shotgun (WGS) entry which is preliminary data.</text>
</comment>
<sequence>MKRSRFSEEQKVRILQELRAGKSRKEICAEHNVSPQTISLWKSKYGDMDVNEARKLKALEEENARMKRIIADQAMQIDILKEVNSKKW</sequence>
<proteinExistence type="predicted"/>
<accession>A0ABW5E806</accession>
<dbReference type="InterPro" id="IPR052546">
    <property type="entry name" value="Transposase_8_domain"/>
</dbReference>
<feature type="non-terminal residue" evidence="1">
    <location>
        <position position="1"/>
    </location>
</feature>
<evidence type="ECO:0000313" key="1">
    <source>
        <dbReference type="EMBL" id="MFD2277815.1"/>
    </source>
</evidence>
<dbReference type="PANTHER" id="PTHR33609">
    <property type="entry name" value="LOW CALCIUM RESPONSE LOCUS PROTEIN S"/>
    <property type="match status" value="1"/>
</dbReference>
<dbReference type="RefSeq" id="WP_377092531.1">
    <property type="nucleotide sequence ID" value="NZ_JBHSJM010000001.1"/>
</dbReference>
<evidence type="ECO:0000313" key="2">
    <source>
        <dbReference type="Proteomes" id="UP001597297"/>
    </source>
</evidence>
<dbReference type="Proteomes" id="UP001597297">
    <property type="component" value="Unassembled WGS sequence"/>
</dbReference>
<protein>
    <submittedName>
        <fullName evidence="1">Transposase</fullName>
    </submittedName>
</protein>
<dbReference type="Gene3D" id="1.10.10.60">
    <property type="entry name" value="Homeodomain-like"/>
    <property type="match status" value="1"/>
</dbReference>
<gene>
    <name evidence="1" type="ORF">ACFSQZ_15235</name>
</gene>
<reference evidence="2" key="1">
    <citation type="journal article" date="2019" name="Int. J. Syst. Evol. Microbiol.">
        <title>The Global Catalogue of Microorganisms (GCM) 10K type strain sequencing project: providing services to taxonomists for standard genome sequencing and annotation.</title>
        <authorList>
            <consortium name="The Broad Institute Genomics Platform"/>
            <consortium name="The Broad Institute Genome Sequencing Center for Infectious Disease"/>
            <person name="Wu L."/>
            <person name="Ma J."/>
        </authorList>
    </citation>
    <scope>NUCLEOTIDE SEQUENCE [LARGE SCALE GENOMIC DNA]</scope>
    <source>
        <strain evidence="2">JCM 16545</strain>
    </source>
</reference>
<dbReference type="InterPro" id="IPR009057">
    <property type="entry name" value="Homeodomain-like_sf"/>
</dbReference>
<keyword evidence="2" id="KW-1185">Reference proteome</keyword>